<dbReference type="Gene3D" id="1.25.40.10">
    <property type="entry name" value="Tetratricopeptide repeat domain"/>
    <property type="match status" value="1"/>
</dbReference>
<name>A0A848ELZ8_9PROT</name>
<dbReference type="SUPFAM" id="SSF48452">
    <property type="entry name" value="TPR-like"/>
    <property type="match status" value="1"/>
</dbReference>
<sequence length="414" mass="45499">MQALLDAVIQELRSFVAQRSDVGMLLLSGSEDALPILTALEDVEAQSLADQFWLVTEPFNDLAAYVDTLVDTFLTREEAVRLSAAREGIASWSPPPAALRDPNLPPVERLRLVCAFSRELLPDTSFGASVWILHPLEVSDEVSFCDMVARLLQHELPDPWCQRLRFIIRVDPANPAAAALAAQPRVRAFRPDLGPDAVARHLGANVDDESLPVDERMGSLMILAGADQAMHRHRDAFEKYGFLNDYHAAVGNTAMAAVALNGMADAAEALGDDAQAGDCYERALAIAGQEPHPPVPLFLNLTMGIGRLRLKEDRYAEAEAWFDMAQQLAIPARSVAMRIQALELRGVCQHAQRRYEEAESSWTDGSVLAAQMQDVAACRGLVLRLFRHYRDSGQVEAARERHAQLVDLGHTGPL</sequence>
<accession>A0A848ELZ8</accession>
<evidence type="ECO:0000313" key="2">
    <source>
        <dbReference type="Proteomes" id="UP000548582"/>
    </source>
</evidence>
<organism evidence="1 2">
    <name type="scientific">Neoroseomonas marina</name>
    <dbReference type="NCBI Taxonomy" id="1232220"/>
    <lineage>
        <taxon>Bacteria</taxon>
        <taxon>Pseudomonadati</taxon>
        <taxon>Pseudomonadota</taxon>
        <taxon>Alphaproteobacteria</taxon>
        <taxon>Acetobacterales</taxon>
        <taxon>Acetobacteraceae</taxon>
        <taxon>Neoroseomonas</taxon>
    </lineage>
</organism>
<dbReference type="Proteomes" id="UP000548582">
    <property type="component" value="Unassembled WGS sequence"/>
</dbReference>
<dbReference type="EMBL" id="JABBKX010000015">
    <property type="protein sequence ID" value="NMJ44387.1"/>
    <property type="molecule type" value="Genomic_DNA"/>
</dbReference>
<keyword evidence="2" id="KW-1185">Reference proteome</keyword>
<reference evidence="1 2" key="1">
    <citation type="submission" date="2020-03" db="EMBL/GenBank/DDBJ databases">
        <authorList>
            <person name="Sun Q."/>
        </authorList>
    </citation>
    <scope>NUCLEOTIDE SEQUENCE [LARGE SCALE GENOMIC DNA]</scope>
    <source>
        <strain evidence="1 2">JC162</strain>
    </source>
</reference>
<comment type="caution">
    <text evidence="1">The sequence shown here is derived from an EMBL/GenBank/DDBJ whole genome shotgun (WGS) entry which is preliminary data.</text>
</comment>
<proteinExistence type="predicted"/>
<dbReference type="SMART" id="SM00028">
    <property type="entry name" value="TPR"/>
    <property type="match status" value="2"/>
</dbReference>
<protein>
    <submittedName>
        <fullName evidence="1">Tetratricopeptide repeat protein</fullName>
    </submittedName>
</protein>
<dbReference type="AlphaFoldDB" id="A0A848ELZ8"/>
<gene>
    <name evidence="1" type="ORF">GWK16_24285</name>
</gene>
<dbReference type="InterPro" id="IPR011990">
    <property type="entry name" value="TPR-like_helical_dom_sf"/>
</dbReference>
<evidence type="ECO:0000313" key="1">
    <source>
        <dbReference type="EMBL" id="NMJ44387.1"/>
    </source>
</evidence>
<dbReference type="InterPro" id="IPR019734">
    <property type="entry name" value="TPR_rpt"/>
</dbReference>
<dbReference type="RefSeq" id="WP_170056565.1">
    <property type="nucleotide sequence ID" value="NZ_JABBKX010000015.1"/>
</dbReference>